<proteinExistence type="predicted"/>
<dbReference type="OrthoDB" id="4485682at2759"/>
<dbReference type="Proteomes" id="UP000193689">
    <property type="component" value="Unassembled WGS sequence"/>
</dbReference>
<sequence length="81" mass="9524">MLKTQCPRCIGDGRLPYEERTFAYSRPAVMNDHFERAHLADIKVRKHDNLIFYEHLKCIEDGIKLSNIDHLRNHVQSVYGV</sequence>
<name>A0A1Y2DL88_9PEZI</name>
<gene>
    <name evidence="1" type="ORF">BCR38DRAFT_350638</name>
</gene>
<keyword evidence="2" id="KW-1185">Reference proteome</keyword>
<dbReference type="EMBL" id="MCFJ01000012">
    <property type="protein sequence ID" value="ORY59924.1"/>
    <property type="molecule type" value="Genomic_DNA"/>
</dbReference>
<accession>A0A1Y2DL88</accession>
<dbReference type="InParanoid" id="A0A1Y2DL88"/>
<dbReference type="RefSeq" id="XP_040712358.1">
    <property type="nucleotide sequence ID" value="XM_040856584.1"/>
</dbReference>
<reference evidence="1 2" key="1">
    <citation type="submission" date="2016-07" db="EMBL/GenBank/DDBJ databases">
        <title>Pervasive Adenine N6-methylation of Active Genes in Fungi.</title>
        <authorList>
            <consortium name="DOE Joint Genome Institute"/>
            <person name="Mondo S.J."/>
            <person name="Dannebaum R.O."/>
            <person name="Kuo R.C."/>
            <person name="Labutti K."/>
            <person name="Haridas S."/>
            <person name="Kuo A."/>
            <person name="Salamov A."/>
            <person name="Ahrendt S.R."/>
            <person name="Lipzen A."/>
            <person name="Sullivan W."/>
            <person name="Andreopoulos W.B."/>
            <person name="Clum A."/>
            <person name="Lindquist E."/>
            <person name="Daum C."/>
            <person name="Ramamoorthy G.K."/>
            <person name="Gryganskyi A."/>
            <person name="Culley D."/>
            <person name="Magnuson J.K."/>
            <person name="James T.Y."/>
            <person name="O'Malley M.A."/>
            <person name="Stajich J.E."/>
            <person name="Spatafora J.W."/>
            <person name="Visel A."/>
            <person name="Grigoriev I.V."/>
        </authorList>
    </citation>
    <scope>NUCLEOTIDE SEQUENCE [LARGE SCALE GENOMIC DNA]</scope>
    <source>
        <strain evidence="1 2">CBS 129021</strain>
    </source>
</reference>
<comment type="caution">
    <text evidence="1">The sequence shown here is derived from an EMBL/GenBank/DDBJ whole genome shotgun (WGS) entry which is preliminary data.</text>
</comment>
<evidence type="ECO:0000313" key="1">
    <source>
        <dbReference type="EMBL" id="ORY59924.1"/>
    </source>
</evidence>
<protein>
    <submittedName>
        <fullName evidence="1">Uncharacterized protein</fullName>
    </submittedName>
</protein>
<organism evidence="1 2">
    <name type="scientific">Pseudomassariella vexata</name>
    <dbReference type="NCBI Taxonomy" id="1141098"/>
    <lineage>
        <taxon>Eukaryota</taxon>
        <taxon>Fungi</taxon>
        <taxon>Dikarya</taxon>
        <taxon>Ascomycota</taxon>
        <taxon>Pezizomycotina</taxon>
        <taxon>Sordariomycetes</taxon>
        <taxon>Xylariomycetidae</taxon>
        <taxon>Amphisphaeriales</taxon>
        <taxon>Pseudomassariaceae</taxon>
        <taxon>Pseudomassariella</taxon>
    </lineage>
</organism>
<evidence type="ECO:0000313" key="2">
    <source>
        <dbReference type="Proteomes" id="UP000193689"/>
    </source>
</evidence>
<dbReference type="GeneID" id="63772796"/>
<dbReference type="AlphaFoldDB" id="A0A1Y2DL88"/>